<dbReference type="AlphaFoldDB" id="A0AAV1HL77"/>
<name>A0AAV1HL77_XYRNO</name>
<protein>
    <submittedName>
        <fullName evidence="1">Uncharacterized protein</fullName>
    </submittedName>
</protein>
<evidence type="ECO:0000313" key="2">
    <source>
        <dbReference type="Proteomes" id="UP001178508"/>
    </source>
</evidence>
<sequence>MKEERAPVQGDVNDGMLHACSLSGPSGLKSPGFGGSVHANILIHTDGFLGPPLRSVPAPHSSPAWSPFNTVLFYSADHHHSDASADRSTQRILKQELHRDRRTPGFLTVDVKCHF</sequence>
<reference evidence="1" key="1">
    <citation type="submission" date="2023-08" db="EMBL/GenBank/DDBJ databases">
        <authorList>
            <person name="Alioto T."/>
            <person name="Alioto T."/>
            <person name="Gomez Garrido J."/>
        </authorList>
    </citation>
    <scope>NUCLEOTIDE SEQUENCE</scope>
</reference>
<evidence type="ECO:0000313" key="1">
    <source>
        <dbReference type="EMBL" id="CAJ1086812.1"/>
    </source>
</evidence>
<dbReference type="Proteomes" id="UP001178508">
    <property type="component" value="Chromosome 24"/>
</dbReference>
<accession>A0AAV1HL77</accession>
<organism evidence="1 2">
    <name type="scientific">Xyrichtys novacula</name>
    <name type="common">Pearly razorfish</name>
    <name type="synonym">Hemipteronotus novacula</name>
    <dbReference type="NCBI Taxonomy" id="13765"/>
    <lineage>
        <taxon>Eukaryota</taxon>
        <taxon>Metazoa</taxon>
        <taxon>Chordata</taxon>
        <taxon>Craniata</taxon>
        <taxon>Vertebrata</taxon>
        <taxon>Euteleostomi</taxon>
        <taxon>Actinopterygii</taxon>
        <taxon>Neopterygii</taxon>
        <taxon>Teleostei</taxon>
        <taxon>Neoteleostei</taxon>
        <taxon>Acanthomorphata</taxon>
        <taxon>Eupercaria</taxon>
        <taxon>Labriformes</taxon>
        <taxon>Labridae</taxon>
        <taxon>Xyrichtys</taxon>
    </lineage>
</organism>
<keyword evidence="2" id="KW-1185">Reference proteome</keyword>
<gene>
    <name evidence="1" type="ORF">XNOV1_A024499</name>
</gene>
<dbReference type="EMBL" id="OY660887">
    <property type="protein sequence ID" value="CAJ1086812.1"/>
    <property type="molecule type" value="Genomic_DNA"/>
</dbReference>
<proteinExistence type="predicted"/>